<dbReference type="InterPro" id="IPR051199">
    <property type="entry name" value="LPS_LOS_Heptosyltrfase"/>
</dbReference>
<keyword evidence="2 3" id="KW-0808">Transferase</keyword>
<name>A0A849KSK7_9BURK</name>
<dbReference type="GO" id="GO:0009244">
    <property type="term" value="P:lipopolysaccharide core region biosynthetic process"/>
    <property type="evidence" value="ECO:0007669"/>
    <property type="project" value="TreeGrafter"/>
</dbReference>
<comment type="caution">
    <text evidence="3">The sequence shown here is derived from an EMBL/GenBank/DDBJ whole genome shotgun (WGS) entry which is preliminary data.</text>
</comment>
<evidence type="ECO:0000313" key="4">
    <source>
        <dbReference type="Proteomes" id="UP000552954"/>
    </source>
</evidence>
<keyword evidence="1" id="KW-0328">Glycosyltransferase</keyword>
<protein>
    <submittedName>
        <fullName evidence="3">Glycosyltransferase family 9 protein</fullName>
    </submittedName>
</protein>
<dbReference type="GO" id="GO:0008713">
    <property type="term" value="F:ADP-heptose-lipopolysaccharide heptosyltransferase activity"/>
    <property type="evidence" value="ECO:0007669"/>
    <property type="project" value="TreeGrafter"/>
</dbReference>
<accession>A0A849KSK7</accession>
<evidence type="ECO:0000256" key="2">
    <source>
        <dbReference type="ARBA" id="ARBA00022679"/>
    </source>
</evidence>
<dbReference type="EMBL" id="JABFCS010000001">
    <property type="protein sequence ID" value="NNU44879.1"/>
    <property type="molecule type" value="Genomic_DNA"/>
</dbReference>
<keyword evidence="4" id="KW-1185">Reference proteome</keyword>
<evidence type="ECO:0000313" key="3">
    <source>
        <dbReference type="EMBL" id="NNU44879.1"/>
    </source>
</evidence>
<dbReference type="InterPro" id="IPR002201">
    <property type="entry name" value="Glyco_trans_9"/>
</dbReference>
<dbReference type="RefSeq" id="WP_171562144.1">
    <property type="nucleotide sequence ID" value="NZ_JABFCS010000001.1"/>
</dbReference>
<dbReference type="PANTHER" id="PTHR30160">
    <property type="entry name" value="TETRAACYLDISACCHARIDE 4'-KINASE-RELATED"/>
    <property type="match status" value="1"/>
</dbReference>
<dbReference type="AlphaFoldDB" id="A0A849KSK7"/>
<evidence type="ECO:0000256" key="1">
    <source>
        <dbReference type="ARBA" id="ARBA00022676"/>
    </source>
</evidence>
<reference evidence="3 4" key="1">
    <citation type="submission" date="2020-05" db="EMBL/GenBank/DDBJ databases">
        <authorList>
            <person name="Khan S.A."/>
            <person name="Jeon C.O."/>
            <person name="Chun B.H."/>
        </authorList>
    </citation>
    <scope>NUCLEOTIDE SEQUENCE [LARGE SCALE GENOMIC DNA]</scope>
    <source>
        <strain evidence="3 4">B156</strain>
    </source>
</reference>
<dbReference type="GO" id="GO:0005829">
    <property type="term" value="C:cytosol"/>
    <property type="evidence" value="ECO:0007669"/>
    <property type="project" value="TreeGrafter"/>
</dbReference>
<sequence length="320" mass="35752">MKVLLWKIGALGDVVMTTPLVRQLRRQLPGAQIDYLVGRSFRAVLEGNPHLDRVIDFDDGILFGAHAARLRDIRAKLRGYDVIYVLDKHWIFTWLAWLAGAPRRIGYRRRAIEGWPNTASVPFGALRTDVDYYLDLLEAAGLPVDRADRRLELPPAVPYAVPGPYVVAINAGGNNPGETSDVRQLPRPLFEGLVAHLASRRQVVFLGSRSERAYYEPFAAYGAINLCGTTSLPQSWGVLAQAEAVYTTDTGLMHMAAAVNANVLGIFGPTHPLRKCPPGARWVWKAEPMHDPDYERFGRVPKGEFFERMTLEDILRHSTV</sequence>
<organism evidence="3 4">
    <name type="scientific">Ramlibacter montanisoli</name>
    <dbReference type="NCBI Taxonomy" id="2732512"/>
    <lineage>
        <taxon>Bacteria</taxon>
        <taxon>Pseudomonadati</taxon>
        <taxon>Pseudomonadota</taxon>
        <taxon>Betaproteobacteria</taxon>
        <taxon>Burkholderiales</taxon>
        <taxon>Comamonadaceae</taxon>
        <taxon>Ramlibacter</taxon>
    </lineage>
</organism>
<reference evidence="3 4" key="2">
    <citation type="submission" date="2020-06" db="EMBL/GenBank/DDBJ databases">
        <title>Ramlibacter rhizophilus sp. nov., isolated from rhizosphere soil of national flower Mugunghwa from South Korea.</title>
        <authorList>
            <person name="Zheng-Fei Y."/>
            <person name="Huan T."/>
        </authorList>
    </citation>
    <scope>NUCLEOTIDE SEQUENCE [LARGE SCALE GENOMIC DNA]</scope>
    <source>
        <strain evidence="3 4">B156</strain>
    </source>
</reference>
<dbReference type="Proteomes" id="UP000552954">
    <property type="component" value="Unassembled WGS sequence"/>
</dbReference>
<gene>
    <name evidence="3" type="ORF">HK415_19510</name>
</gene>
<proteinExistence type="predicted"/>
<dbReference type="Pfam" id="PF01075">
    <property type="entry name" value="Glyco_transf_9"/>
    <property type="match status" value="1"/>
</dbReference>
<dbReference type="CDD" id="cd03789">
    <property type="entry name" value="GT9_LPS_heptosyltransferase"/>
    <property type="match status" value="1"/>
</dbReference>
<dbReference type="Gene3D" id="3.40.50.2000">
    <property type="entry name" value="Glycogen Phosphorylase B"/>
    <property type="match status" value="2"/>
</dbReference>
<dbReference type="SUPFAM" id="SSF53756">
    <property type="entry name" value="UDP-Glycosyltransferase/glycogen phosphorylase"/>
    <property type="match status" value="1"/>
</dbReference>